<evidence type="ECO:0000313" key="3">
    <source>
        <dbReference type="Proteomes" id="UP001500742"/>
    </source>
</evidence>
<dbReference type="RefSeq" id="WP_259087267.1">
    <property type="nucleotide sequence ID" value="NZ_BAAAZC010000019.1"/>
</dbReference>
<comment type="caution">
    <text evidence="2">The sequence shown here is derived from an EMBL/GenBank/DDBJ whole genome shotgun (WGS) entry which is preliminary data.</text>
</comment>
<evidence type="ECO:0000256" key="1">
    <source>
        <dbReference type="SAM" id="MobiDB-lite"/>
    </source>
</evidence>
<accession>A0ABP7Q687</accession>
<proteinExistence type="predicted"/>
<dbReference type="Proteomes" id="UP001500742">
    <property type="component" value="Unassembled WGS sequence"/>
</dbReference>
<keyword evidence="3" id="KW-1185">Reference proteome</keyword>
<feature type="compositionally biased region" description="Basic and acidic residues" evidence="1">
    <location>
        <begin position="39"/>
        <end position="51"/>
    </location>
</feature>
<gene>
    <name evidence="2" type="ORF">GCM10022210_29280</name>
</gene>
<sequence length="183" mass="20433">METNVKNNNGGVAAVNPVKADKVAKFVAGNPVNAVSKAEPAKEEVKKEADKVPATTPQQPEPPKTEALKAEVKAEQVNEEPKKFVLNLEGTLKFIEEMHRKAKQRTKLQDTIKNLDDFEIELRDEADTTDTNYYNGCTLTIEDDNRRKFETKNPTIIWTVAQLVNNMCVDKLAEIEAGIVIPQ</sequence>
<name>A0ABP7Q687_9SPHI</name>
<dbReference type="EMBL" id="BAAAZC010000019">
    <property type="protein sequence ID" value="GAA3976644.1"/>
    <property type="molecule type" value="Genomic_DNA"/>
</dbReference>
<organism evidence="2 3">
    <name type="scientific">Mucilaginibacter dorajii</name>
    <dbReference type="NCBI Taxonomy" id="692994"/>
    <lineage>
        <taxon>Bacteria</taxon>
        <taxon>Pseudomonadati</taxon>
        <taxon>Bacteroidota</taxon>
        <taxon>Sphingobacteriia</taxon>
        <taxon>Sphingobacteriales</taxon>
        <taxon>Sphingobacteriaceae</taxon>
        <taxon>Mucilaginibacter</taxon>
    </lineage>
</organism>
<reference evidence="3" key="1">
    <citation type="journal article" date="2019" name="Int. J. Syst. Evol. Microbiol.">
        <title>The Global Catalogue of Microorganisms (GCM) 10K type strain sequencing project: providing services to taxonomists for standard genome sequencing and annotation.</title>
        <authorList>
            <consortium name="The Broad Institute Genomics Platform"/>
            <consortium name="The Broad Institute Genome Sequencing Center for Infectious Disease"/>
            <person name="Wu L."/>
            <person name="Ma J."/>
        </authorList>
    </citation>
    <scope>NUCLEOTIDE SEQUENCE [LARGE SCALE GENOMIC DNA]</scope>
    <source>
        <strain evidence="3">JCM 16601</strain>
    </source>
</reference>
<evidence type="ECO:0000313" key="2">
    <source>
        <dbReference type="EMBL" id="GAA3976644.1"/>
    </source>
</evidence>
<feature type="region of interest" description="Disordered" evidence="1">
    <location>
        <begin position="35"/>
        <end position="67"/>
    </location>
</feature>
<protein>
    <submittedName>
        <fullName evidence="2">Uncharacterized protein</fullName>
    </submittedName>
</protein>